<gene>
    <name evidence="1" type="ORF">TorRG33x02_342980</name>
</gene>
<evidence type="ECO:0000313" key="2">
    <source>
        <dbReference type="Proteomes" id="UP000237000"/>
    </source>
</evidence>
<protein>
    <submittedName>
        <fullName evidence="1">Uncharacterized protein</fullName>
    </submittedName>
</protein>
<reference evidence="2" key="1">
    <citation type="submission" date="2016-06" db="EMBL/GenBank/DDBJ databases">
        <title>Parallel loss of symbiosis genes in relatives of nitrogen-fixing non-legume Parasponia.</title>
        <authorList>
            <person name="Van Velzen R."/>
            <person name="Holmer R."/>
            <person name="Bu F."/>
            <person name="Rutten L."/>
            <person name="Van Zeijl A."/>
            <person name="Liu W."/>
            <person name="Santuari L."/>
            <person name="Cao Q."/>
            <person name="Sharma T."/>
            <person name="Shen D."/>
            <person name="Roswanjaya Y."/>
            <person name="Wardhani T."/>
            <person name="Kalhor M.S."/>
            <person name="Jansen J."/>
            <person name="Van den Hoogen J."/>
            <person name="Gungor B."/>
            <person name="Hartog M."/>
            <person name="Hontelez J."/>
            <person name="Verver J."/>
            <person name="Yang W.-C."/>
            <person name="Schijlen E."/>
            <person name="Repin R."/>
            <person name="Schilthuizen M."/>
            <person name="Schranz E."/>
            <person name="Heidstra R."/>
            <person name="Miyata K."/>
            <person name="Fedorova E."/>
            <person name="Kohlen W."/>
            <person name="Bisseling T."/>
            <person name="Smit S."/>
            <person name="Geurts R."/>
        </authorList>
    </citation>
    <scope>NUCLEOTIDE SEQUENCE [LARGE SCALE GENOMIC DNA]</scope>
    <source>
        <strain evidence="2">cv. RG33-2</strain>
    </source>
</reference>
<proteinExistence type="predicted"/>
<dbReference type="AlphaFoldDB" id="A0A2P5ARZ6"/>
<organism evidence="1 2">
    <name type="scientific">Trema orientale</name>
    <name type="common">Charcoal tree</name>
    <name type="synonym">Celtis orientalis</name>
    <dbReference type="NCBI Taxonomy" id="63057"/>
    <lineage>
        <taxon>Eukaryota</taxon>
        <taxon>Viridiplantae</taxon>
        <taxon>Streptophyta</taxon>
        <taxon>Embryophyta</taxon>
        <taxon>Tracheophyta</taxon>
        <taxon>Spermatophyta</taxon>
        <taxon>Magnoliopsida</taxon>
        <taxon>eudicotyledons</taxon>
        <taxon>Gunneridae</taxon>
        <taxon>Pentapetalae</taxon>
        <taxon>rosids</taxon>
        <taxon>fabids</taxon>
        <taxon>Rosales</taxon>
        <taxon>Cannabaceae</taxon>
        <taxon>Trema</taxon>
    </lineage>
</organism>
<name>A0A2P5ARZ6_TREOI</name>
<accession>A0A2P5ARZ6</accession>
<comment type="caution">
    <text evidence="1">The sequence shown here is derived from an EMBL/GenBank/DDBJ whole genome shotgun (WGS) entry which is preliminary data.</text>
</comment>
<sequence length="109" mass="12611">MASKAITGLGSERTKAKRPVGNVAVDGIATWRWQAEPFSSSAASTQSTYLKAPQPPPTLIHHHHHHLHLPWLYQWHQRWHLSALLRRRHHRPIYLQINATKPSIPRMKK</sequence>
<dbReference type="EMBL" id="JXTC01000722">
    <property type="protein sequence ID" value="PON39307.1"/>
    <property type="molecule type" value="Genomic_DNA"/>
</dbReference>
<dbReference type="InParanoid" id="A0A2P5ARZ6"/>
<dbReference type="OrthoDB" id="10362496at2759"/>
<keyword evidence="2" id="KW-1185">Reference proteome</keyword>
<dbReference type="Proteomes" id="UP000237000">
    <property type="component" value="Unassembled WGS sequence"/>
</dbReference>
<evidence type="ECO:0000313" key="1">
    <source>
        <dbReference type="EMBL" id="PON39307.1"/>
    </source>
</evidence>